<evidence type="ECO:0000313" key="3">
    <source>
        <dbReference type="Proteomes" id="UP001589810"/>
    </source>
</evidence>
<dbReference type="InterPro" id="IPR045592">
    <property type="entry name" value="DUF6461"/>
</dbReference>
<organism evidence="2 3">
    <name type="scientific">Kutzneria chonburiensis</name>
    <dbReference type="NCBI Taxonomy" id="1483604"/>
    <lineage>
        <taxon>Bacteria</taxon>
        <taxon>Bacillati</taxon>
        <taxon>Actinomycetota</taxon>
        <taxon>Actinomycetes</taxon>
        <taxon>Pseudonocardiales</taxon>
        <taxon>Pseudonocardiaceae</taxon>
        <taxon>Kutzneria</taxon>
    </lineage>
</organism>
<sequence length="676" mass="71699">MAAVVPPTPAAELGRLAQPPADPFPGRQRPATARNRLHGVSAQTAERLLGALELTVAALDLPVPSLVAALPTLPDDVRRVGVAFSSTDSELTIELSKLDAFVPGAVDMVTYVVAELVGHPEVAPLLVGDGADEAAIAAAHGSRHLALAVVAAAIVLRPLWPHVTAPAIIGAAIGVAAPILRTAPMPAGYADAVLAKRRAEYRLPRRGRGRAMVTDHVFTLAEHPFESTVDFSANGLVTAIPGGLAVRSGLESGSVSFTMRVVEAPPEPDLSLWHEVVEISWHAPAGGAVVSGDSGQRNLAPPWPGDYRALVSARDRGEDREYYELVIWPSPAAEPLVHKHSDRLGYVLRGEPEPPLVVAPDAVYHWVESSMLRDAATITFVPGRSSADVLRAFGADPAKPLPLLEFQDRDYQNIDPWVCVLDRPDGVIAVEFNGWQGSNQPVLRGLSSTGRAASMFWNVNGTRRLSVARDGTVLASFDLRPEATDSPEVLALLADVDLDDPYHLSAKGLLAATRFTGITLTPDDLRHIAAADVGYAILPLLPELYTEQLLADGTRRWPGHGPLGADTDLLAALPADRLRELAWWAAAFAVDHSEISDHPEAVASLAACALTPEAELLARRSGLFEGQHHQLWMALHNATNPDPLGAAIGALNAARYAVAGHAADLLAQARAQVGTP</sequence>
<evidence type="ECO:0000256" key="1">
    <source>
        <dbReference type="SAM" id="MobiDB-lite"/>
    </source>
</evidence>
<accession>A0ABV6MPT2</accession>
<proteinExistence type="predicted"/>
<evidence type="ECO:0000313" key="2">
    <source>
        <dbReference type="EMBL" id="MFC0542301.1"/>
    </source>
</evidence>
<name>A0ABV6MPT2_9PSEU</name>
<dbReference type="Pfam" id="PF20062">
    <property type="entry name" value="DUF6461"/>
    <property type="match status" value="1"/>
</dbReference>
<comment type="caution">
    <text evidence="2">The sequence shown here is derived from an EMBL/GenBank/DDBJ whole genome shotgun (WGS) entry which is preliminary data.</text>
</comment>
<dbReference type="EMBL" id="JBHLUD010000003">
    <property type="protein sequence ID" value="MFC0542301.1"/>
    <property type="molecule type" value="Genomic_DNA"/>
</dbReference>
<feature type="region of interest" description="Disordered" evidence="1">
    <location>
        <begin position="1"/>
        <end position="31"/>
    </location>
</feature>
<dbReference type="Proteomes" id="UP001589810">
    <property type="component" value="Unassembled WGS sequence"/>
</dbReference>
<dbReference type="RefSeq" id="WP_273942894.1">
    <property type="nucleotide sequence ID" value="NZ_CP097263.1"/>
</dbReference>
<gene>
    <name evidence="2" type="ORF">ACFFH7_12465</name>
</gene>
<reference evidence="2 3" key="1">
    <citation type="submission" date="2024-09" db="EMBL/GenBank/DDBJ databases">
        <authorList>
            <person name="Sun Q."/>
            <person name="Mori K."/>
        </authorList>
    </citation>
    <scope>NUCLEOTIDE SEQUENCE [LARGE SCALE GENOMIC DNA]</scope>
    <source>
        <strain evidence="2 3">TBRC 1432</strain>
    </source>
</reference>
<protein>
    <submittedName>
        <fullName evidence="2">DUF6461 domain-containing protein</fullName>
    </submittedName>
</protein>
<keyword evidence="3" id="KW-1185">Reference proteome</keyword>